<reference evidence="17" key="1">
    <citation type="submission" date="2015-02" db="EMBL/GenBank/DDBJ databases">
        <title>Genome sequencing for Strongylocentrotus purpuratus.</title>
        <authorList>
            <person name="Murali S."/>
            <person name="Liu Y."/>
            <person name="Vee V."/>
            <person name="English A."/>
            <person name="Wang M."/>
            <person name="Skinner E."/>
            <person name="Han Y."/>
            <person name="Muzny D.M."/>
            <person name="Worley K.C."/>
            <person name="Gibbs R.A."/>
        </authorList>
    </citation>
    <scope>NUCLEOTIDE SEQUENCE</scope>
</reference>
<evidence type="ECO:0000256" key="7">
    <source>
        <dbReference type="ARBA" id="ARBA00022989"/>
    </source>
</evidence>
<keyword evidence="12" id="KW-0012">Acyltransferase</keyword>
<dbReference type="SUPFAM" id="SSF69593">
    <property type="entry name" value="Glycerol-3-phosphate (1)-acyltransferase"/>
    <property type="match status" value="1"/>
</dbReference>
<dbReference type="Proteomes" id="UP000007110">
    <property type="component" value="Unassembled WGS sequence"/>
</dbReference>
<keyword evidence="5" id="KW-0808">Transferase</keyword>
<keyword evidence="8" id="KW-0443">Lipid metabolism</keyword>
<dbReference type="GO" id="GO:0016020">
    <property type="term" value="C:membrane"/>
    <property type="evidence" value="ECO:0007669"/>
    <property type="project" value="UniProtKB-SubCell"/>
</dbReference>
<evidence type="ECO:0000256" key="9">
    <source>
        <dbReference type="ARBA" id="ARBA00023136"/>
    </source>
</evidence>
<keyword evidence="7 14" id="KW-1133">Transmembrane helix</keyword>
<dbReference type="FunCoup" id="A0A7M7SYU5">
    <property type="interactions" value="1896"/>
</dbReference>
<dbReference type="PANTHER" id="PTHR23063">
    <property type="entry name" value="PHOSPHOLIPID ACYLTRANSFERASE"/>
    <property type="match status" value="1"/>
</dbReference>
<dbReference type="PANTHER" id="PTHR23063:SF2">
    <property type="entry name" value="GLYCEROL-3-PHOSPHATE ACYLTRANSFERASE 4, ISOFORM D-RELATED"/>
    <property type="match status" value="1"/>
</dbReference>
<evidence type="ECO:0000313" key="17">
    <source>
        <dbReference type="Proteomes" id="UP000007110"/>
    </source>
</evidence>
<feature type="transmembrane region" description="Helical" evidence="14">
    <location>
        <begin position="170"/>
        <end position="188"/>
    </location>
</feature>
<dbReference type="EnsemblMetazoa" id="XM_030985427">
    <property type="protein sequence ID" value="XP_030841287"/>
    <property type="gene ID" value="LOC585343"/>
</dbReference>
<name>A0A7M7SYU5_STRPU</name>
<dbReference type="CDD" id="cd07991">
    <property type="entry name" value="LPLAT_LPCAT1-like"/>
    <property type="match status" value="1"/>
</dbReference>
<dbReference type="InterPro" id="IPR002123">
    <property type="entry name" value="Plipid/glycerol_acylTrfase"/>
</dbReference>
<feature type="transmembrane region" description="Helical" evidence="14">
    <location>
        <begin position="386"/>
        <end position="403"/>
    </location>
</feature>
<keyword evidence="4" id="KW-0444">Lipid biosynthesis</keyword>
<dbReference type="SMART" id="SM00563">
    <property type="entry name" value="PlsC"/>
    <property type="match status" value="1"/>
</dbReference>
<dbReference type="OrthoDB" id="10051137at2759"/>
<evidence type="ECO:0000313" key="16">
    <source>
        <dbReference type="EnsemblMetazoa" id="XP_030841287"/>
    </source>
</evidence>
<dbReference type="GeneID" id="585343"/>
<evidence type="ECO:0000256" key="8">
    <source>
        <dbReference type="ARBA" id="ARBA00023098"/>
    </source>
</evidence>
<accession>A0A7M7SYU5</accession>
<keyword evidence="10" id="KW-0594">Phospholipid biosynthesis</keyword>
<keyword evidence="9 14" id="KW-0472">Membrane</keyword>
<dbReference type="InterPro" id="IPR045252">
    <property type="entry name" value="LPCAT1-like"/>
</dbReference>
<evidence type="ECO:0000256" key="14">
    <source>
        <dbReference type="SAM" id="Phobius"/>
    </source>
</evidence>
<keyword evidence="6 14" id="KW-0812">Transmembrane</keyword>
<feature type="domain" description="Phospholipid/glycerol acyltransferase" evidence="15">
    <location>
        <begin position="256"/>
        <end position="368"/>
    </location>
</feature>
<feature type="transmembrane region" description="Helical" evidence="14">
    <location>
        <begin position="194"/>
        <end position="214"/>
    </location>
</feature>
<comment type="pathway">
    <text evidence="2">Lipid metabolism.</text>
</comment>
<dbReference type="KEGG" id="spu:585343"/>
<comment type="subcellular location">
    <subcellularLocation>
        <location evidence="1">Membrane</location>
    </subcellularLocation>
</comment>
<protein>
    <recommendedName>
        <fullName evidence="15">Phospholipid/glycerol acyltransferase domain-containing protein</fullName>
    </recommendedName>
</protein>
<proteinExistence type="inferred from homology"/>
<dbReference type="Pfam" id="PF01553">
    <property type="entry name" value="Acyltransferase"/>
    <property type="match status" value="1"/>
</dbReference>
<evidence type="ECO:0000256" key="12">
    <source>
        <dbReference type="ARBA" id="ARBA00023315"/>
    </source>
</evidence>
<evidence type="ECO:0000256" key="5">
    <source>
        <dbReference type="ARBA" id="ARBA00022679"/>
    </source>
</evidence>
<keyword evidence="17" id="KW-1185">Reference proteome</keyword>
<comment type="similarity">
    <text evidence="3">Belongs to the 1-acyl-sn-glycerol-3-phosphate acyltransferase family.</text>
</comment>
<evidence type="ECO:0000256" key="1">
    <source>
        <dbReference type="ARBA" id="ARBA00004370"/>
    </source>
</evidence>
<evidence type="ECO:0000256" key="11">
    <source>
        <dbReference type="ARBA" id="ARBA00023264"/>
    </source>
</evidence>
<dbReference type="GO" id="GO:0008654">
    <property type="term" value="P:phospholipid biosynthetic process"/>
    <property type="evidence" value="ECO:0007669"/>
    <property type="project" value="UniProtKB-KW"/>
</dbReference>
<evidence type="ECO:0000256" key="3">
    <source>
        <dbReference type="ARBA" id="ARBA00008655"/>
    </source>
</evidence>
<comment type="pathway">
    <text evidence="13">Phospholipid metabolism.</text>
</comment>
<evidence type="ECO:0000256" key="10">
    <source>
        <dbReference type="ARBA" id="ARBA00023209"/>
    </source>
</evidence>
<reference evidence="16" key="2">
    <citation type="submission" date="2021-01" db="UniProtKB">
        <authorList>
            <consortium name="EnsemblMetazoa"/>
        </authorList>
    </citation>
    <scope>IDENTIFICATION</scope>
</reference>
<dbReference type="RefSeq" id="XP_030841287.1">
    <property type="nucleotide sequence ID" value="XM_030985427.1"/>
</dbReference>
<sequence length="464" mass="53409">MAVSEQFIFLLLGFIVSPFLFMLAVIIVPACFGVSFGIRRLYIRTLLKIFEFGKQKLEVAIKHSEPPDEVKEVDLPEETPQTRLTKNGTSLIHKDSPRHLADGIKAEAQGLRYNRSFDTFRREFELSDVCYFCKKGVEAICDDEVTKRFSAEELGSWNLLTRTSMRYQYLSVRLTVLWFIGCVFRYCFLLPLRLAVLSIAITYLVVSGAFLGYFPNWKIKKVLNKYISLTVYRIACRSFSALITYHNKDNRAKGGGICVANHTSPIDVLILSSDNCYAFIGQKHTKFLGIIQQAMSWSGMDHIWFERSEMRDRKNVTQTLKEHVEDASKMPMLIFPEGTCINNTSVMMFKKGSFEIGGRIYPAAIKYDPRFGDAFWNSSRYSMVRYLLMMMTSWALVVDVWYLPPMDRLVDESAVDFANRVKAAIAKQGGLLDLVWDGQLKRMSVKQEYREKEQEEYSKLLKAD</sequence>
<dbReference type="InParanoid" id="A0A7M7SYU5"/>
<evidence type="ECO:0000256" key="13">
    <source>
        <dbReference type="ARBA" id="ARBA00025707"/>
    </source>
</evidence>
<evidence type="ECO:0000256" key="6">
    <source>
        <dbReference type="ARBA" id="ARBA00022692"/>
    </source>
</evidence>
<evidence type="ECO:0000259" key="15">
    <source>
        <dbReference type="SMART" id="SM00563"/>
    </source>
</evidence>
<dbReference type="AlphaFoldDB" id="A0A7M7SYU5"/>
<feature type="transmembrane region" description="Helical" evidence="14">
    <location>
        <begin position="6"/>
        <end position="38"/>
    </location>
</feature>
<evidence type="ECO:0000256" key="2">
    <source>
        <dbReference type="ARBA" id="ARBA00005189"/>
    </source>
</evidence>
<evidence type="ECO:0000256" key="4">
    <source>
        <dbReference type="ARBA" id="ARBA00022516"/>
    </source>
</evidence>
<dbReference type="GO" id="GO:0008374">
    <property type="term" value="F:O-acyltransferase activity"/>
    <property type="evidence" value="ECO:0007669"/>
    <property type="project" value="InterPro"/>
</dbReference>
<dbReference type="OMA" id="PPMVREE"/>
<keyword evidence="11" id="KW-1208">Phospholipid metabolism</keyword>
<organism evidence="16 17">
    <name type="scientific">Strongylocentrotus purpuratus</name>
    <name type="common">Purple sea urchin</name>
    <dbReference type="NCBI Taxonomy" id="7668"/>
    <lineage>
        <taxon>Eukaryota</taxon>
        <taxon>Metazoa</taxon>
        <taxon>Echinodermata</taxon>
        <taxon>Eleutherozoa</taxon>
        <taxon>Echinozoa</taxon>
        <taxon>Echinoidea</taxon>
        <taxon>Euechinoidea</taxon>
        <taxon>Echinacea</taxon>
        <taxon>Camarodonta</taxon>
        <taxon>Echinidea</taxon>
        <taxon>Strongylocentrotidae</taxon>
        <taxon>Strongylocentrotus</taxon>
    </lineage>
</organism>